<dbReference type="Gene3D" id="3.30.300.220">
    <property type="match status" value="1"/>
</dbReference>
<evidence type="ECO:0000256" key="1">
    <source>
        <dbReference type="ARBA" id="ARBA00005254"/>
    </source>
</evidence>
<dbReference type="InterPro" id="IPR001753">
    <property type="entry name" value="Enoyl-CoA_hydra/iso"/>
</dbReference>
<evidence type="ECO:0000313" key="6">
    <source>
        <dbReference type="EMBL" id="MDQ7911268.1"/>
    </source>
</evidence>
<gene>
    <name evidence="6" type="ORF">RB614_42940</name>
</gene>
<dbReference type="CDD" id="cd06558">
    <property type="entry name" value="crotonase-like"/>
    <property type="match status" value="1"/>
</dbReference>
<protein>
    <submittedName>
        <fullName evidence="6">Enoyl-CoA hydratase/isomerase family protein</fullName>
    </submittedName>
</protein>
<dbReference type="Pfam" id="PF00378">
    <property type="entry name" value="ECH_1"/>
    <property type="match status" value="1"/>
</dbReference>
<dbReference type="Proteomes" id="UP001230908">
    <property type="component" value="Unassembled WGS sequence"/>
</dbReference>
<sequence length="266" mass="28660">MTDPSRPSTFLVEREGHALVVTLNRPERLNALSRTLQDDLRAFWPSVADDPEVRAVILTGAGRAFSAGADTDDLSTGNRPVLGLDTLRFCPGRVVDVPVIAAVNGMCVGGALNFVADADLVVASEDAWFTDPHVTQGQVSGPEPLMLSAKGPYRPVLMLALCGNRYRMPAATALQAGIVNEVVPAAELLPRAKEIAAMIAAQSPTAVRKSLALMRRRVREPLTPHLERAWEAVAGQWPHPDSLEGPRAFLEKRPPNWADPRDALAS</sequence>
<reference evidence="6 7" key="1">
    <citation type="submission" date="2023-08" db="EMBL/GenBank/DDBJ databases">
        <title>Phytohabitans sansha sp. nov., isolated from marine sediment.</title>
        <authorList>
            <person name="Zhao Y."/>
            <person name="Yi K."/>
        </authorList>
    </citation>
    <scope>NUCLEOTIDE SEQUENCE [LARGE SCALE GENOMIC DNA]</scope>
    <source>
        <strain evidence="6 7">ZYX-F-186</strain>
    </source>
</reference>
<evidence type="ECO:0000256" key="5">
    <source>
        <dbReference type="SAM" id="MobiDB-lite"/>
    </source>
</evidence>
<feature type="region of interest" description="Disordered" evidence="5">
    <location>
        <begin position="244"/>
        <end position="266"/>
    </location>
</feature>
<dbReference type="RefSeq" id="WP_308718485.1">
    <property type="nucleotide sequence ID" value="NZ_JAVHUY010000076.1"/>
</dbReference>
<evidence type="ECO:0000313" key="7">
    <source>
        <dbReference type="Proteomes" id="UP001230908"/>
    </source>
</evidence>
<keyword evidence="2" id="KW-0456">Lyase</keyword>
<dbReference type="InterPro" id="IPR029045">
    <property type="entry name" value="ClpP/crotonase-like_dom_sf"/>
</dbReference>
<comment type="similarity">
    <text evidence="1">Belongs to the enoyl-CoA hydratase/isomerase family.</text>
</comment>
<proteinExistence type="inferred from homology"/>
<comment type="catalytic activity">
    <reaction evidence="4">
        <text>a 4-saturated-(3S)-3-hydroxyacyl-CoA = a (3E)-enoyl-CoA + H2O</text>
        <dbReference type="Rhea" id="RHEA:20724"/>
        <dbReference type="ChEBI" id="CHEBI:15377"/>
        <dbReference type="ChEBI" id="CHEBI:58521"/>
        <dbReference type="ChEBI" id="CHEBI:137480"/>
        <dbReference type="EC" id="4.2.1.17"/>
    </reaction>
</comment>
<evidence type="ECO:0000256" key="2">
    <source>
        <dbReference type="ARBA" id="ARBA00023239"/>
    </source>
</evidence>
<dbReference type="PANTHER" id="PTHR11941:SF54">
    <property type="entry name" value="ENOYL-COA HYDRATASE, MITOCHONDRIAL"/>
    <property type="match status" value="1"/>
</dbReference>
<evidence type="ECO:0000256" key="3">
    <source>
        <dbReference type="ARBA" id="ARBA00023709"/>
    </source>
</evidence>
<keyword evidence="7" id="KW-1185">Reference proteome</keyword>
<dbReference type="SUPFAM" id="SSF52096">
    <property type="entry name" value="ClpP/crotonase"/>
    <property type="match status" value="1"/>
</dbReference>
<name>A0ABU0ZW68_9ACTN</name>
<dbReference type="Gene3D" id="1.10.12.10">
    <property type="entry name" value="Lyase 2-enoyl-coa Hydratase, Chain A, domain 2"/>
    <property type="match status" value="1"/>
</dbReference>
<dbReference type="Gene3D" id="3.90.226.20">
    <property type="match status" value="1"/>
</dbReference>
<comment type="caution">
    <text evidence="6">The sequence shown here is derived from an EMBL/GenBank/DDBJ whole genome shotgun (WGS) entry which is preliminary data.</text>
</comment>
<dbReference type="PANTHER" id="PTHR11941">
    <property type="entry name" value="ENOYL-COA HYDRATASE-RELATED"/>
    <property type="match status" value="1"/>
</dbReference>
<dbReference type="EMBL" id="JAVHUY010000076">
    <property type="protein sequence ID" value="MDQ7911268.1"/>
    <property type="molecule type" value="Genomic_DNA"/>
</dbReference>
<dbReference type="InterPro" id="IPR014748">
    <property type="entry name" value="Enoyl-CoA_hydra_C"/>
</dbReference>
<evidence type="ECO:0000256" key="4">
    <source>
        <dbReference type="ARBA" id="ARBA00023717"/>
    </source>
</evidence>
<comment type="catalytic activity">
    <reaction evidence="3">
        <text>a (3S)-3-hydroxyacyl-CoA = a (2E)-enoyl-CoA + H2O</text>
        <dbReference type="Rhea" id="RHEA:16105"/>
        <dbReference type="ChEBI" id="CHEBI:15377"/>
        <dbReference type="ChEBI" id="CHEBI:57318"/>
        <dbReference type="ChEBI" id="CHEBI:58856"/>
        <dbReference type="EC" id="4.2.1.17"/>
    </reaction>
</comment>
<accession>A0ABU0ZW68</accession>
<organism evidence="6 7">
    <name type="scientific">Phytohabitans maris</name>
    <dbReference type="NCBI Taxonomy" id="3071409"/>
    <lineage>
        <taxon>Bacteria</taxon>
        <taxon>Bacillati</taxon>
        <taxon>Actinomycetota</taxon>
        <taxon>Actinomycetes</taxon>
        <taxon>Micromonosporales</taxon>
        <taxon>Micromonosporaceae</taxon>
    </lineage>
</organism>